<accession>G9I086</accession>
<evidence type="ECO:0000313" key="2">
    <source>
        <dbReference type="Proteomes" id="UP000029779"/>
    </source>
</evidence>
<gene>
    <name evidence="1" type="primary">orf60</name>
    <name evidence="1" type="ORF">Hz2V060</name>
</gene>
<dbReference type="Proteomes" id="UP000029779">
    <property type="component" value="Segment"/>
</dbReference>
<dbReference type="GeneID" id="11536464"/>
<protein>
    <submittedName>
        <fullName evidence="1">Uncharacterized protein</fullName>
    </submittedName>
</protein>
<keyword evidence="2" id="KW-1185">Reference proteome</keyword>
<name>G9I086_HZNV2</name>
<evidence type="ECO:0000313" key="1">
    <source>
        <dbReference type="EMBL" id="AEW69609.1"/>
    </source>
</evidence>
<sequence>MDLEYLLTKLNCITKVEDSDYGLVDRFKLAQLGYLLLIARQDGGKCNHVDFESRMFIHDTLHVVQLGEICQECMSLAMHDKLVRVKLSKMYKSSSVPNMKSIERPPVIPFGSGYRRSNVWKNRV</sequence>
<dbReference type="EMBL" id="JN418988">
    <property type="protein sequence ID" value="AEW69609.1"/>
    <property type="molecule type" value="Genomic_DNA"/>
</dbReference>
<proteinExistence type="predicted"/>
<organism evidence="1 2">
    <name type="scientific">Helicoverpa zea nudivirus 2</name>
    <name type="common">HzNV-2</name>
    <dbReference type="NCBI Taxonomy" id="1128424"/>
    <lineage>
        <taxon>Viruses</taxon>
        <taxon>Viruses incertae sedis</taxon>
        <taxon>Naldaviricetes</taxon>
        <taxon>Lefavirales</taxon>
        <taxon>Nudiviridae</taxon>
        <taxon>Betanudivirus</taxon>
        <taxon>Betanudivirus hezeae</taxon>
    </lineage>
</organism>
<organismHost>
    <name type="scientific">Helicoverpa zea</name>
    <name type="common">Corn earworm moth</name>
    <name type="synonym">Heliothis zea</name>
    <dbReference type="NCBI Taxonomy" id="7113"/>
</organismHost>
<dbReference type="KEGG" id="vg:11536464"/>
<reference evidence="1 2" key="1">
    <citation type="journal article" date="2012" name="Viruses">
        <title>Analysis of the Genome of the Sexually Transmitted Insect Virus Helicoverpa zea Nudivirus 2.</title>
        <authorList>
            <person name="Burand J.P."/>
            <person name="Kim W."/>
            <person name="Afonso C.L."/>
            <person name="Tulman E.R."/>
            <person name="Kutish G.F."/>
            <person name="Lu Z."/>
            <person name="Rock D.L."/>
        </authorList>
    </citation>
    <scope>NUCLEOTIDE SEQUENCE [LARGE SCALE GENOMIC DNA]</scope>
    <source>
        <strain evidence="1">MS1</strain>
    </source>
</reference>
<dbReference type="RefSeq" id="YP_004956808.1">
    <property type="nucleotide sequence ID" value="NC_004156.2"/>
</dbReference>